<dbReference type="GeneID" id="80099939"/>
<dbReference type="KEGG" id="vg:80099939"/>
<name>A0A9E6Q765_9CAUD</name>
<evidence type="ECO:0000313" key="2">
    <source>
        <dbReference type="Proteomes" id="UP001054841"/>
    </source>
</evidence>
<accession>A0A9E6Q765</accession>
<keyword evidence="2" id="KW-1185">Reference proteome</keyword>
<evidence type="ECO:0000313" key="1">
    <source>
        <dbReference type="EMBL" id="QYC95180.1"/>
    </source>
</evidence>
<sequence length="33" mass="3951">MPGDYFQIIFRFLGVSANMGNMKFLRKRLRMLV</sequence>
<reference evidence="1 2" key="1">
    <citation type="journal article" date="2022" name="Future Microbiol.">
        <title>Characterization and in vitro testing of newly isolated lytic bacteriophages for the biocontrol of Pseudomonas aeruginosa.</title>
        <authorList>
            <person name="Harada L.K."/>
            <person name="Silva E.C."/>
            <person name="Rossi F.P."/>
            <person name="Cieza B."/>
            <person name="Oliveira T.J."/>
            <person name="Pereira C."/>
            <person name="Tomazetto G."/>
            <person name="Silva B.B."/>
            <person name="Squina F.M."/>
            <person name="Vila M.M."/>
            <person name="Setubal J.C."/>
            <person name="Ha T."/>
            <person name="da Silva A.M."/>
            <person name="Balcao V.M."/>
        </authorList>
    </citation>
    <scope>NUCLEOTIDE SEQUENCE [LARGE SCALE GENOMIC DNA]</scope>
</reference>
<organism evidence="1 2">
    <name type="scientific">Pseudomonas phage PhL_UNISO_PA-DSM_ph0034</name>
    <dbReference type="NCBI Taxonomy" id="2812900"/>
    <lineage>
        <taxon>Viruses</taxon>
        <taxon>Duplodnaviria</taxon>
        <taxon>Heunggongvirae</taxon>
        <taxon>Uroviricota</taxon>
        <taxon>Caudoviricetes</taxon>
        <taxon>Vandenendeviridae</taxon>
        <taxon>Skurskavirinae</taxon>
        <taxon>Pakpunavirus</taxon>
        <taxon>Pakpunavirus ph0034</taxon>
    </lineage>
</organism>
<dbReference type="Proteomes" id="UP001054841">
    <property type="component" value="Segment"/>
</dbReference>
<dbReference type="RefSeq" id="YP_010763220.1">
    <property type="nucleotide sequence ID" value="NC_073610.1"/>
</dbReference>
<protein>
    <submittedName>
        <fullName evidence="1">Uncharacterized protein</fullName>
    </submittedName>
</protein>
<dbReference type="EMBL" id="MW526259">
    <property type="protein sequence ID" value="QYC95180.1"/>
    <property type="molecule type" value="Genomic_DNA"/>
</dbReference>
<proteinExistence type="predicted"/>